<dbReference type="PANTHER" id="PTHR32278">
    <property type="entry name" value="F-BOX DOMAIN-CONTAINING PROTEIN"/>
    <property type="match status" value="1"/>
</dbReference>
<dbReference type="AlphaFoldDB" id="A0AAV1RL72"/>
<dbReference type="Proteomes" id="UP001314170">
    <property type="component" value="Unassembled WGS sequence"/>
</dbReference>
<name>A0AAV1RL72_9ROSI</name>
<evidence type="ECO:0000313" key="1">
    <source>
        <dbReference type="EMBL" id="CAK7336982.1"/>
    </source>
</evidence>
<keyword evidence="2" id="KW-1185">Reference proteome</keyword>
<reference evidence="1 2" key="1">
    <citation type="submission" date="2024-01" db="EMBL/GenBank/DDBJ databases">
        <authorList>
            <person name="Waweru B."/>
        </authorList>
    </citation>
    <scope>NUCLEOTIDE SEQUENCE [LARGE SCALE GENOMIC DNA]</scope>
</reference>
<dbReference type="PANTHER" id="PTHR32278:SF2">
    <property type="entry name" value="PROTEIN PHLOEM PROTEIN 2-LIKE A9"/>
    <property type="match status" value="1"/>
</dbReference>
<dbReference type="EMBL" id="CAWUPB010001009">
    <property type="protein sequence ID" value="CAK7336982.1"/>
    <property type="molecule type" value="Genomic_DNA"/>
</dbReference>
<protein>
    <recommendedName>
        <fullName evidence="3">Phloem protein 2</fullName>
    </recommendedName>
</protein>
<evidence type="ECO:0000313" key="2">
    <source>
        <dbReference type="Proteomes" id="UP001314170"/>
    </source>
</evidence>
<dbReference type="InterPro" id="IPR025886">
    <property type="entry name" value="PP2-like"/>
</dbReference>
<sequence>MEHIDEEIKVISISLDIKGSIRVHIHHGSLSKLIIYRLLFALKMSEAAGRAEAESDKNKCRWSFKPRELHITWSENPSNWKMPEKENDPAELQNVCWLEINSSTPEPLSKGKRYALSFKISLSEQNFGWDAVPAVYMLAKVGKKGRANWAKINIADMKVGNEMEVPYGKLQFEVPKYAEDTTLHFGLYELWSGGWKGGLRIHEAVVEKMPSQINQSSPSMR</sequence>
<gene>
    <name evidence="1" type="ORF">DCAF_LOCUS12009</name>
</gene>
<proteinExistence type="predicted"/>
<evidence type="ECO:0008006" key="3">
    <source>
        <dbReference type="Google" id="ProtNLM"/>
    </source>
</evidence>
<dbReference type="Pfam" id="PF14299">
    <property type="entry name" value="PP2"/>
    <property type="match status" value="1"/>
</dbReference>
<organism evidence="1 2">
    <name type="scientific">Dovyalis caffra</name>
    <dbReference type="NCBI Taxonomy" id="77055"/>
    <lineage>
        <taxon>Eukaryota</taxon>
        <taxon>Viridiplantae</taxon>
        <taxon>Streptophyta</taxon>
        <taxon>Embryophyta</taxon>
        <taxon>Tracheophyta</taxon>
        <taxon>Spermatophyta</taxon>
        <taxon>Magnoliopsida</taxon>
        <taxon>eudicotyledons</taxon>
        <taxon>Gunneridae</taxon>
        <taxon>Pentapetalae</taxon>
        <taxon>rosids</taxon>
        <taxon>fabids</taxon>
        <taxon>Malpighiales</taxon>
        <taxon>Salicaceae</taxon>
        <taxon>Flacourtieae</taxon>
        <taxon>Dovyalis</taxon>
    </lineage>
</organism>
<accession>A0AAV1RL72</accession>
<comment type="caution">
    <text evidence="1">The sequence shown here is derived from an EMBL/GenBank/DDBJ whole genome shotgun (WGS) entry which is preliminary data.</text>
</comment>